<evidence type="ECO:0000313" key="8">
    <source>
        <dbReference type="Proteomes" id="UP001630127"/>
    </source>
</evidence>
<dbReference type="GO" id="GO:0008236">
    <property type="term" value="F:serine-type peptidase activity"/>
    <property type="evidence" value="ECO:0007669"/>
    <property type="project" value="UniProtKB-KW"/>
</dbReference>
<dbReference type="PANTHER" id="PTHR10795">
    <property type="entry name" value="PROPROTEIN CONVERTASE SUBTILISIN/KEXIN"/>
    <property type="match status" value="1"/>
</dbReference>
<dbReference type="EMBL" id="JBJUIK010000011">
    <property type="protein sequence ID" value="KAL3514798.1"/>
    <property type="molecule type" value="Genomic_DNA"/>
</dbReference>
<keyword evidence="4" id="KW-0378">Hydrolase</keyword>
<dbReference type="Gene3D" id="2.60.40.2310">
    <property type="match status" value="1"/>
</dbReference>
<dbReference type="AlphaFoldDB" id="A0ABD2Z5N2"/>
<evidence type="ECO:0000313" key="7">
    <source>
        <dbReference type="EMBL" id="KAL3514798.1"/>
    </source>
</evidence>
<evidence type="ECO:0000256" key="2">
    <source>
        <dbReference type="ARBA" id="ARBA00022670"/>
    </source>
</evidence>
<dbReference type="InterPro" id="IPR041469">
    <property type="entry name" value="Subtilisin-like_FN3"/>
</dbReference>
<keyword evidence="3" id="KW-0732">Signal</keyword>
<gene>
    <name evidence="7" type="ORF">ACH5RR_027515</name>
</gene>
<evidence type="ECO:0000256" key="5">
    <source>
        <dbReference type="ARBA" id="ARBA00022825"/>
    </source>
</evidence>
<organism evidence="7 8">
    <name type="scientific">Cinchona calisaya</name>
    <dbReference type="NCBI Taxonomy" id="153742"/>
    <lineage>
        <taxon>Eukaryota</taxon>
        <taxon>Viridiplantae</taxon>
        <taxon>Streptophyta</taxon>
        <taxon>Embryophyta</taxon>
        <taxon>Tracheophyta</taxon>
        <taxon>Spermatophyta</taxon>
        <taxon>Magnoliopsida</taxon>
        <taxon>eudicotyledons</taxon>
        <taxon>Gunneridae</taxon>
        <taxon>Pentapetalae</taxon>
        <taxon>asterids</taxon>
        <taxon>lamiids</taxon>
        <taxon>Gentianales</taxon>
        <taxon>Rubiaceae</taxon>
        <taxon>Cinchonoideae</taxon>
        <taxon>Cinchoneae</taxon>
        <taxon>Cinchona</taxon>
    </lineage>
</organism>
<comment type="caution">
    <text evidence="7">The sequence shown here is derived from an EMBL/GenBank/DDBJ whole genome shotgun (WGS) entry which is preliminary data.</text>
</comment>
<evidence type="ECO:0000259" key="6">
    <source>
        <dbReference type="Pfam" id="PF17766"/>
    </source>
</evidence>
<keyword evidence="8" id="KW-1185">Reference proteome</keyword>
<accession>A0ABD2Z5N2</accession>
<evidence type="ECO:0000256" key="3">
    <source>
        <dbReference type="ARBA" id="ARBA00022729"/>
    </source>
</evidence>
<sequence>MTTAIQTNNLNKPITIINGEPATPYEFGAGEVSTTGPLQPGLVYETEITDYLHYLCYIGYNISQIKLIASNPPANFSCPSKSNEEFISNMNYPSIAVTHFNDYKSKKVKRTVTNVGEDESVYTVSVERPSGAGLEVQVTPQKLQFTKNDKKLSYEVTFRHDNSSSLINGDVFGSITWTNGKNKVRIPFVVT</sequence>
<proteinExistence type="inferred from homology"/>
<reference evidence="7 8" key="1">
    <citation type="submission" date="2024-11" db="EMBL/GenBank/DDBJ databases">
        <title>A near-complete genome assembly of Cinchona calisaya.</title>
        <authorList>
            <person name="Lian D.C."/>
            <person name="Zhao X.W."/>
            <person name="Wei L."/>
        </authorList>
    </citation>
    <scope>NUCLEOTIDE SEQUENCE [LARGE SCALE GENOMIC DNA]</scope>
    <source>
        <tissue evidence="7">Nenye</tissue>
    </source>
</reference>
<dbReference type="Gene3D" id="3.40.50.200">
    <property type="entry name" value="Peptidase S8/S53 domain"/>
    <property type="match status" value="1"/>
</dbReference>
<feature type="domain" description="Subtilisin-like protease fibronectin type-III" evidence="6">
    <location>
        <begin position="89"/>
        <end position="190"/>
    </location>
</feature>
<dbReference type="GO" id="GO:0006508">
    <property type="term" value="P:proteolysis"/>
    <property type="evidence" value="ECO:0007669"/>
    <property type="project" value="UniProtKB-KW"/>
</dbReference>
<protein>
    <recommendedName>
        <fullName evidence="6">Subtilisin-like protease fibronectin type-III domain-containing protein</fullName>
    </recommendedName>
</protein>
<dbReference type="InterPro" id="IPR036852">
    <property type="entry name" value="Peptidase_S8/S53_dom_sf"/>
</dbReference>
<dbReference type="InterPro" id="IPR045051">
    <property type="entry name" value="SBT"/>
</dbReference>
<evidence type="ECO:0000256" key="1">
    <source>
        <dbReference type="ARBA" id="ARBA00011073"/>
    </source>
</evidence>
<keyword evidence="5" id="KW-0720">Serine protease</keyword>
<comment type="similarity">
    <text evidence="1">Belongs to the peptidase S8 family.</text>
</comment>
<dbReference type="Proteomes" id="UP001630127">
    <property type="component" value="Unassembled WGS sequence"/>
</dbReference>
<dbReference type="FunFam" id="2.60.40.2310:FF:000001">
    <property type="entry name" value="Subtilisin-like protease SBT1.5"/>
    <property type="match status" value="1"/>
</dbReference>
<name>A0ABD2Z5N2_9GENT</name>
<keyword evidence="2" id="KW-0645">Protease</keyword>
<dbReference type="Pfam" id="PF17766">
    <property type="entry name" value="fn3_6"/>
    <property type="match status" value="1"/>
</dbReference>
<evidence type="ECO:0000256" key="4">
    <source>
        <dbReference type="ARBA" id="ARBA00022801"/>
    </source>
</evidence>